<evidence type="ECO:0000256" key="2">
    <source>
        <dbReference type="ARBA" id="ARBA00005436"/>
    </source>
</evidence>
<feature type="compositionally biased region" description="Polar residues" evidence="6">
    <location>
        <begin position="310"/>
        <end position="320"/>
    </location>
</feature>
<evidence type="ECO:0000256" key="5">
    <source>
        <dbReference type="ARBA" id="ARBA00023274"/>
    </source>
</evidence>
<dbReference type="GO" id="GO:0006414">
    <property type="term" value="P:translational elongation"/>
    <property type="evidence" value="ECO:0007669"/>
    <property type="project" value="InterPro"/>
</dbReference>
<proteinExistence type="inferred from homology"/>
<protein>
    <recommendedName>
        <fullName evidence="9">60S acidic ribosomal protein P1</fullName>
    </recommendedName>
</protein>
<evidence type="ECO:0000256" key="6">
    <source>
        <dbReference type="SAM" id="MobiDB-lite"/>
    </source>
</evidence>
<dbReference type="OrthoDB" id="2194681at2759"/>
<feature type="region of interest" description="Disordered" evidence="6">
    <location>
        <begin position="217"/>
        <end position="237"/>
    </location>
</feature>
<evidence type="ECO:0000256" key="1">
    <source>
        <dbReference type="ARBA" id="ARBA00003362"/>
    </source>
</evidence>
<dbReference type="PANTHER" id="PTHR45696:SF42">
    <property type="entry name" value="LARGE RIBOSOMAL SUBUNIT PROTEIN P1W-RELATED"/>
    <property type="match status" value="1"/>
</dbReference>
<reference evidence="7 8" key="1">
    <citation type="submission" date="2020-02" db="EMBL/GenBank/DDBJ databases">
        <authorList>
            <person name="Ma Q."/>
            <person name="Huang Y."/>
            <person name="Song X."/>
            <person name="Pei D."/>
        </authorList>
    </citation>
    <scope>NUCLEOTIDE SEQUENCE [LARGE SCALE GENOMIC DNA]</scope>
    <source>
        <strain evidence="7">Sxm20200214</strain>
        <tissue evidence="7">Leaf</tissue>
    </source>
</reference>
<feature type="region of interest" description="Disordered" evidence="6">
    <location>
        <begin position="309"/>
        <end position="332"/>
    </location>
</feature>
<evidence type="ECO:0000256" key="3">
    <source>
        <dbReference type="ARBA" id="ARBA00011266"/>
    </source>
</evidence>
<dbReference type="PANTHER" id="PTHR45696">
    <property type="entry name" value="60S ACIDIC RIBOSOMAL PROTEIN P1"/>
    <property type="match status" value="1"/>
</dbReference>
<keyword evidence="4" id="KW-0689">Ribosomal protein</keyword>
<evidence type="ECO:0000256" key="4">
    <source>
        <dbReference type="ARBA" id="ARBA00022980"/>
    </source>
</evidence>
<comment type="caution">
    <text evidence="7">The sequence shown here is derived from an EMBL/GenBank/DDBJ whole genome shotgun (WGS) entry which is preliminary data.</text>
</comment>
<dbReference type="Gene3D" id="1.10.10.1410">
    <property type="match status" value="2"/>
</dbReference>
<dbReference type="GO" id="GO:0030295">
    <property type="term" value="F:protein kinase activator activity"/>
    <property type="evidence" value="ECO:0007669"/>
    <property type="project" value="TreeGrafter"/>
</dbReference>
<dbReference type="InterPro" id="IPR027534">
    <property type="entry name" value="Ribosomal_P1/P2"/>
</dbReference>
<dbReference type="CDD" id="cd05831">
    <property type="entry name" value="Ribosomal_P1"/>
    <property type="match status" value="2"/>
</dbReference>
<dbReference type="FunFam" id="1.10.10.1410:FF:000001">
    <property type="entry name" value="60S acidic ribosomal protein P1"/>
    <property type="match status" value="1"/>
</dbReference>
<name>A0A8X8BAG1_BRACI</name>
<dbReference type="Pfam" id="PF00428">
    <property type="entry name" value="Ribosomal_60s"/>
    <property type="match status" value="2"/>
</dbReference>
<comment type="subunit">
    <text evidence="3">P1 and P2 exist as dimers at the large ribosomal subunit.</text>
</comment>
<dbReference type="GO" id="GO:0003735">
    <property type="term" value="F:structural constituent of ribosome"/>
    <property type="evidence" value="ECO:0007669"/>
    <property type="project" value="InterPro"/>
</dbReference>
<organism evidence="7 8">
    <name type="scientific">Brassica carinata</name>
    <name type="common">Ethiopian mustard</name>
    <name type="synonym">Abyssinian cabbage</name>
    <dbReference type="NCBI Taxonomy" id="52824"/>
    <lineage>
        <taxon>Eukaryota</taxon>
        <taxon>Viridiplantae</taxon>
        <taxon>Streptophyta</taxon>
        <taxon>Embryophyta</taxon>
        <taxon>Tracheophyta</taxon>
        <taxon>Spermatophyta</taxon>
        <taxon>Magnoliopsida</taxon>
        <taxon>eudicotyledons</taxon>
        <taxon>Gunneridae</taxon>
        <taxon>Pentapetalae</taxon>
        <taxon>rosids</taxon>
        <taxon>malvids</taxon>
        <taxon>Brassicales</taxon>
        <taxon>Brassicaceae</taxon>
        <taxon>Brassiceae</taxon>
        <taxon>Brassica</taxon>
    </lineage>
</organism>
<accession>A0A8X8BAG1</accession>
<comment type="function">
    <text evidence="1">Plays an important role in the elongation step of protein synthesis.</text>
</comment>
<dbReference type="Proteomes" id="UP000886595">
    <property type="component" value="Unassembled WGS sequence"/>
</dbReference>
<comment type="similarity">
    <text evidence="2">Belongs to the eukaryotic ribosomal protein P1/P2 family.</text>
</comment>
<feature type="compositionally biased region" description="Low complexity" evidence="6">
    <location>
        <begin position="130"/>
        <end position="140"/>
    </location>
</feature>
<dbReference type="InterPro" id="IPR038716">
    <property type="entry name" value="P1/P2_N_sf"/>
</dbReference>
<dbReference type="GO" id="GO:0002181">
    <property type="term" value="P:cytoplasmic translation"/>
    <property type="evidence" value="ECO:0007669"/>
    <property type="project" value="TreeGrafter"/>
</dbReference>
<gene>
    <name evidence="7" type="ORF">Bca52824_002314</name>
</gene>
<feature type="region of interest" description="Disordered" evidence="6">
    <location>
        <begin position="68"/>
        <end position="167"/>
    </location>
</feature>
<sequence length="717" mass="75378">MSTVGELACSYAVMILEDEGISITSDKIATLVKAAGVEIEPYWPMLFAKMAEKRNVTDLIMTVGAGGGGGGAPVAAAAAGGSDSDSEPDSDPSSVPHRTVDEILNASSSSSPSSSPPPSSPPLLREQLNRRNPNAAARPPQSSIHRGFPSVTDPARRNPAPTTSSLRQLPLPSLFAGVRSNVKPGAALAAAVAASRLVPTPHAAIIKSRRASSASSELLLSSSNQDEEDHEVLSSNGDSAGIAAVEVVTAFASQDDEAQVMVVQASDVVDHEKNSKPDLVTASSGVDVEQDAGDAAVDGVKDETMFVASSAESSESPNLNDSDDVKVSNGDVVKNDDSDVVLPDSKEEEAFIPDDGSSISGISELVEERIEELEKKGRLVLAEEFEKKQAYTGLHWEEGAAAQPMRLEGVKIGSSNLGYFDVDANNIISRTISSQAFKRDHGSPQVLAVHLNFIAVGNSATPSSSISSMVGGVVGVDSSWKLFNEDSSAVEEGVVVFVTYQTVLVVKLIPDLKVYAQLPRPEGVRRVPCHTLPGNVQWEAEDRVSFLAIAWDRRVQVAKLVKSKLKEYAKWSLDSSAIGVSDKIATLVKAAGVEIESYWPMLFAKMAEKRNVTDLIMNVGAGGGGGGAPVAAAAPAAGGGAAAAPAKEEKKDEPAEESDGDLGFACSIRFLLCFTLTMCSTALVDLRFSVLAFSDITTTAWSTCYNFYSTSNLQSLF</sequence>
<keyword evidence="5" id="KW-0687">Ribonucleoprotein</keyword>
<dbReference type="EMBL" id="JAAMPC010000001">
    <property type="protein sequence ID" value="KAG2331134.1"/>
    <property type="molecule type" value="Genomic_DNA"/>
</dbReference>
<dbReference type="FunFam" id="1.10.10.1410:FF:000002">
    <property type="entry name" value="60S acidic ribosomal protein P2"/>
    <property type="match status" value="1"/>
</dbReference>
<dbReference type="GO" id="GO:0043021">
    <property type="term" value="F:ribonucleoprotein complex binding"/>
    <property type="evidence" value="ECO:0007669"/>
    <property type="project" value="TreeGrafter"/>
</dbReference>
<keyword evidence="8" id="KW-1185">Reference proteome</keyword>
<evidence type="ECO:0000313" key="8">
    <source>
        <dbReference type="Proteomes" id="UP000886595"/>
    </source>
</evidence>
<feature type="compositionally biased region" description="Low complexity" evidence="6">
    <location>
        <begin position="73"/>
        <end position="83"/>
    </location>
</feature>
<dbReference type="AlphaFoldDB" id="A0A8X8BAG1"/>
<dbReference type="HAMAP" id="MF_01478">
    <property type="entry name" value="Ribosomal_L12_arch"/>
    <property type="match status" value="1"/>
</dbReference>
<dbReference type="GO" id="GO:0022625">
    <property type="term" value="C:cytosolic large ribosomal subunit"/>
    <property type="evidence" value="ECO:0007669"/>
    <property type="project" value="TreeGrafter"/>
</dbReference>
<evidence type="ECO:0000313" key="7">
    <source>
        <dbReference type="EMBL" id="KAG2331134.1"/>
    </source>
</evidence>
<evidence type="ECO:0008006" key="9">
    <source>
        <dbReference type="Google" id="ProtNLM"/>
    </source>
</evidence>